<dbReference type="AlphaFoldDB" id="A0A448V2V0"/>
<dbReference type="CDD" id="cd06223">
    <property type="entry name" value="PRTases_typeI"/>
    <property type="match status" value="1"/>
</dbReference>
<dbReference type="SUPFAM" id="SSF53271">
    <property type="entry name" value="PRTase-like"/>
    <property type="match status" value="1"/>
</dbReference>
<dbReference type="InterPro" id="IPR051910">
    <property type="entry name" value="ComF/GntX_DNA_util-trans"/>
</dbReference>
<proteinExistence type="inferred from homology"/>
<dbReference type="InterPro" id="IPR029057">
    <property type="entry name" value="PRTase-like"/>
</dbReference>
<sequence>MDLRKLFYRGGCPLCLETAAPRLALCDDCKDALVFLGEGIREHTGPTVYPLLGENALSKAMIGGLKYKRERYWAEVFADLSAEFLFETGRRDFDAICAVPTTAKKLRLRGYNPPQEIARALSRRIDLPVIEPLSFNRRVRDQIGLGARERAENVRGAFSAQAVSNRLLLIDDTYTTGATVSACAEALLQAGAESVTGLVMVRAKIIKGI</sequence>
<keyword evidence="3" id="KW-1185">Reference proteome</keyword>
<dbReference type="OrthoDB" id="9779910at2"/>
<dbReference type="RefSeq" id="WP_126465978.1">
    <property type="nucleotide sequence ID" value="NZ_LR134523.1"/>
</dbReference>
<organism evidence="2 3">
    <name type="scientific">Aedoeadaptatus ivorii</name>
    <dbReference type="NCBI Taxonomy" id="54006"/>
    <lineage>
        <taxon>Bacteria</taxon>
        <taxon>Bacillati</taxon>
        <taxon>Bacillota</taxon>
        <taxon>Tissierellia</taxon>
        <taxon>Tissierellales</taxon>
        <taxon>Peptoniphilaceae</taxon>
        <taxon>Aedoeadaptatus</taxon>
    </lineage>
</organism>
<evidence type="ECO:0000313" key="3">
    <source>
        <dbReference type="Proteomes" id="UP000269544"/>
    </source>
</evidence>
<dbReference type="EMBL" id="LR134523">
    <property type="protein sequence ID" value="VEJ36124.1"/>
    <property type="molecule type" value="Genomic_DNA"/>
</dbReference>
<dbReference type="KEGG" id="piv:NCTC13079_01320"/>
<dbReference type="Proteomes" id="UP000269544">
    <property type="component" value="Chromosome"/>
</dbReference>
<dbReference type="Gene3D" id="3.40.50.2020">
    <property type="match status" value="1"/>
</dbReference>
<name>A0A448V2V0_9FIRM</name>
<evidence type="ECO:0000313" key="2">
    <source>
        <dbReference type="EMBL" id="VEJ36124.1"/>
    </source>
</evidence>
<protein>
    <submittedName>
        <fullName evidence="2">DNA utilization protein GntX</fullName>
    </submittedName>
</protein>
<gene>
    <name evidence="2" type="ORF">NCTC13079_01320</name>
</gene>
<comment type="similarity">
    <text evidence="1">Belongs to the ComF/GntX family.</text>
</comment>
<reference evidence="2 3" key="1">
    <citation type="submission" date="2018-12" db="EMBL/GenBank/DDBJ databases">
        <authorList>
            <consortium name="Pathogen Informatics"/>
        </authorList>
    </citation>
    <scope>NUCLEOTIDE SEQUENCE [LARGE SCALE GENOMIC DNA]</scope>
    <source>
        <strain evidence="2 3">NCTC13079</strain>
    </source>
</reference>
<dbReference type="PANTHER" id="PTHR47505:SF1">
    <property type="entry name" value="DNA UTILIZATION PROTEIN YHGH"/>
    <property type="match status" value="1"/>
</dbReference>
<dbReference type="PANTHER" id="PTHR47505">
    <property type="entry name" value="DNA UTILIZATION PROTEIN YHGH"/>
    <property type="match status" value="1"/>
</dbReference>
<evidence type="ECO:0000256" key="1">
    <source>
        <dbReference type="ARBA" id="ARBA00008007"/>
    </source>
</evidence>
<dbReference type="InterPro" id="IPR000836">
    <property type="entry name" value="PRTase_dom"/>
</dbReference>
<accession>A0A448V2V0</accession>